<protein>
    <submittedName>
        <fullName evidence="1">Uncharacterized protein</fullName>
    </submittedName>
</protein>
<accession>A0A9J5XD27</accession>
<reference evidence="1 2" key="1">
    <citation type="submission" date="2020-09" db="EMBL/GenBank/DDBJ databases">
        <title>De no assembly of potato wild relative species, Solanum commersonii.</title>
        <authorList>
            <person name="Cho K."/>
        </authorList>
    </citation>
    <scope>NUCLEOTIDE SEQUENCE [LARGE SCALE GENOMIC DNA]</scope>
    <source>
        <strain evidence="1">LZ3.2</strain>
        <tissue evidence="1">Leaf</tissue>
    </source>
</reference>
<proteinExistence type="predicted"/>
<comment type="caution">
    <text evidence="1">The sequence shown here is derived from an EMBL/GenBank/DDBJ whole genome shotgun (WGS) entry which is preliminary data.</text>
</comment>
<dbReference type="EMBL" id="JACXVP010000009">
    <property type="protein sequence ID" value="KAG5585503.1"/>
    <property type="molecule type" value="Genomic_DNA"/>
</dbReference>
<dbReference type="AlphaFoldDB" id="A0A9J5XD27"/>
<name>A0A9J5XD27_SOLCO</name>
<evidence type="ECO:0000313" key="1">
    <source>
        <dbReference type="EMBL" id="KAG5585503.1"/>
    </source>
</evidence>
<keyword evidence="2" id="KW-1185">Reference proteome</keyword>
<sequence>MKSQYLSIAGRIKVCSLSGSGDTLMNTKTVEKVIKQNYGEEDAWRIKAVITAYGYRSLWGPLPVQLSSQKEILCPFPTMRSTDS</sequence>
<organism evidence="1 2">
    <name type="scientific">Solanum commersonii</name>
    <name type="common">Commerson's wild potato</name>
    <name type="synonym">Commerson's nightshade</name>
    <dbReference type="NCBI Taxonomy" id="4109"/>
    <lineage>
        <taxon>Eukaryota</taxon>
        <taxon>Viridiplantae</taxon>
        <taxon>Streptophyta</taxon>
        <taxon>Embryophyta</taxon>
        <taxon>Tracheophyta</taxon>
        <taxon>Spermatophyta</taxon>
        <taxon>Magnoliopsida</taxon>
        <taxon>eudicotyledons</taxon>
        <taxon>Gunneridae</taxon>
        <taxon>Pentapetalae</taxon>
        <taxon>asterids</taxon>
        <taxon>lamiids</taxon>
        <taxon>Solanales</taxon>
        <taxon>Solanaceae</taxon>
        <taxon>Solanoideae</taxon>
        <taxon>Solaneae</taxon>
        <taxon>Solanum</taxon>
    </lineage>
</organism>
<dbReference type="Proteomes" id="UP000824120">
    <property type="component" value="Chromosome 9"/>
</dbReference>
<evidence type="ECO:0000313" key="2">
    <source>
        <dbReference type="Proteomes" id="UP000824120"/>
    </source>
</evidence>
<gene>
    <name evidence="1" type="ORF">H5410_045937</name>
</gene>